<reference evidence="3 4" key="1">
    <citation type="journal article" date="2020" name="ISME J.">
        <title>Comparative genomics reveals insights into cyanobacterial evolution and habitat adaptation.</title>
        <authorList>
            <person name="Chen M.Y."/>
            <person name="Teng W.K."/>
            <person name="Zhao L."/>
            <person name="Hu C.X."/>
            <person name="Zhou Y.K."/>
            <person name="Han B.P."/>
            <person name="Song L.R."/>
            <person name="Shu W.S."/>
        </authorList>
    </citation>
    <scope>NUCLEOTIDE SEQUENCE [LARGE SCALE GENOMIC DNA]</scope>
    <source>
        <strain evidence="3 4">FACHB-1040</strain>
    </source>
</reference>
<keyword evidence="1" id="KW-0472">Membrane</keyword>
<evidence type="ECO:0000313" key="3">
    <source>
        <dbReference type="EMBL" id="MBD2276880.1"/>
    </source>
</evidence>
<keyword evidence="4" id="KW-1185">Reference proteome</keyword>
<evidence type="ECO:0000313" key="4">
    <source>
        <dbReference type="Proteomes" id="UP000606721"/>
    </source>
</evidence>
<evidence type="ECO:0000256" key="1">
    <source>
        <dbReference type="SAM" id="Phobius"/>
    </source>
</evidence>
<gene>
    <name evidence="3" type="ORF">H6F99_00660</name>
</gene>
<dbReference type="Proteomes" id="UP000606721">
    <property type="component" value="Unassembled WGS sequence"/>
</dbReference>
<feature type="transmembrane region" description="Helical" evidence="1">
    <location>
        <begin position="20"/>
        <end position="40"/>
    </location>
</feature>
<accession>A0ABR8BS34</accession>
<protein>
    <recommendedName>
        <fullName evidence="2">Cyanobacterial TRADD-N associated 2 transmembrane domain-containing protein</fullName>
    </recommendedName>
</protein>
<keyword evidence="1" id="KW-0812">Transmembrane</keyword>
<dbReference type="EMBL" id="JACJQT010000001">
    <property type="protein sequence ID" value="MBD2276880.1"/>
    <property type="molecule type" value="Genomic_DNA"/>
</dbReference>
<name>A0ABR8BS34_APHFL</name>
<organism evidence="3 4">
    <name type="scientific">Aphanizomenon flos-aquae FACHB-1040</name>
    <dbReference type="NCBI Taxonomy" id="2692887"/>
    <lineage>
        <taxon>Bacteria</taxon>
        <taxon>Bacillati</taxon>
        <taxon>Cyanobacteriota</taxon>
        <taxon>Cyanophyceae</taxon>
        <taxon>Nostocales</taxon>
        <taxon>Aphanizomenonaceae</taxon>
        <taxon>Aphanizomenon</taxon>
    </lineage>
</organism>
<proteinExistence type="predicted"/>
<keyword evidence="1" id="KW-1133">Transmembrane helix</keyword>
<sequence length="82" mass="8960">MKNEIRKELLRQAKLTFNVALFVSAASAMITLFGVGLIYFNKVSEASLTASGGAIATITTLNMAKEAKDELREILAEDEHED</sequence>
<feature type="domain" description="Cyanobacterial TRADD-N associated 2 transmembrane" evidence="2">
    <location>
        <begin position="9"/>
        <end position="71"/>
    </location>
</feature>
<evidence type="ECO:0000259" key="2">
    <source>
        <dbReference type="Pfam" id="PF20712"/>
    </source>
</evidence>
<dbReference type="InterPro" id="IPR048567">
    <property type="entry name" value="CyanoTRADDas_TM"/>
</dbReference>
<dbReference type="Pfam" id="PF20712">
    <property type="entry name" value="CyanoTRADDas_TM"/>
    <property type="match status" value="1"/>
</dbReference>
<dbReference type="RefSeq" id="WP_039205349.1">
    <property type="nucleotide sequence ID" value="NZ_JACJQT010000001.1"/>
</dbReference>
<comment type="caution">
    <text evidence="3">The sequence shown here is derived from an EMBL/GenBank/DDBJ whole genome shotgun (WGS) entry which is preliminary data.</text>
</comment>